<evidence type="ECO:0000256" key="2">
    <source>
        <dbReference type="RuleBase" id="RU000411"/>
    </source>
</evidence>
<dbReference type="InterPro" id="IPR023796">
    <property type="entry name" value="Serpin_dom"/>
</dbReference>
<dbReference type="OrthoDB" id="7474840at2759"/>
<evidence type="ECO:0000256" key="1">
    <source>
        <dbReference type="ARBA" id="ARBA00009500"/>
    </source>
</evidence>
<comment type="similarity">
    <text evidence="1 2">Belongs to the serpin family.</text>
</comment>
<dbReference type="SMART" id="SM00093">
    <property type="entry name" value="SERPIN"/>
    <property type="match status" value="1"/>
</dbReference>
<sequence>MYSNNDVMAKFMQALDQLERKFYKVTFTKLSQISPVNRRENGISFVQSGLFLQLTLMALSSEVDNSTRQEIEDCIGLQLSDTETVSSLPKSSDALKFRFSTRLTLDVKPNLQPQFEHGLANALQLHLNRINRTDTAKSLQRILNKMILEDSGGAMHETFEEDELSKGICSVLLTTMYIRPRWRSAPTVLNGTHVFHDTEDAPHRSARMIRINDMMQYTELNEWDAEAIEINYATPGLSLLILVPRGRSLRKLAAHLAETSIHHVLERMYTLRVAVTLPLYTLRMTLLLPSKLQSMGISRLVDLGNGECEELRLSHAVQRLMFWAEAGRNAFKDDGMEWDETPELELVVNRPYIFYVRWRNITVMNGNFVL</sequence>
<organism evidence="4 5">
    <name type="scientific">Parnassius apollo</name>
    <name type="common">Apollo butterfly</name>
    <name type="synonym">Papilio apollo</name>
    <dbReference type="NCBI Taxonomy" id="110799"/>
    <lineage>
        <taxon>Eukaryota</taxon>
        <taxon>Metazoa</taxon>
        <taxon>Ecdysozoa</taxon>
        <taxon>Arthropoda</taxon>
        <taxon>Hexapoda</taxon>
        <taxon>Insecta</taxon>
        <taxon>Pterygota</taxon>
        <taxon>Neoptera</taxon>
        <taxon>Endopterygota</taxon>
        <taxon>Lepidoptera</taxon>
        <taxon>Glossata</taxon>
        <taxon>Ditrysia</taxon>
        <taxon>Papilionoidea</taxon>
        <taxon>Papilionidae</taxon>
        <taxon>Parnassiinae</taxon>
        <taxon>Parnassini</taxon>
        <taxon>Parnassius</taxon>
        <taxon>Parnassius</taxon>
    </lineage>
</organism>
<comment type="caution">
    <text evidence="4">The sequence shown here is derived from an EMBL/GenBank/DDBJ whole genome shotgun (WGS) entry which is preliminary data.</text>
</comment>
<accession>A0A8S3XG13</accession>
<gene>
    <name evidence="4" type="ORF">PAPOLLO_LOCUS16863</name>
</gene>
<dbReference type="PANTHER" id="PTHR11461">
    <property type="entry name" value="SERINE PROTEASE INHIBITOR, SERPIN"/>
    <property type="match status" value="1"/>
</dbReference>
<name>A0A8S3XG13_PARAO</name>
<dbReference type="AlphaFoldDB" id="A0A8S3XG13"/>
<dbReference type="GO" id="GO:0005615">
    <property type="term" value="C:extracellular space"/>
    <property type="evidence" value="ECO:0007669"/>
    <property type="project" value="InterPro"/>
</dbReference>
<dbReference type="Pfam" id="PF00079">
    <property type="entry name" value="Serpin"/>
    <property type="match status" value="1"/>
</dbReference>
<evidence type="ECO:0000259" key="3">
    <source>
        <dbReference type="SMART" id="SM00093"/>
    </source>
</evidence>
<protein>
    <submittedName>
        <fullName evidence="4">(apollo) hypothetical protein</fullName>
    </submittedName>
</protein>
<feature type="domain" description="Serpin" evidence="3">
    <location>
        <begin position="26"/>
        <end position="366"/>
    </location>
</feature>
<evidence type="ECO:0000313" key="5">
    <source>
        <dbReference type="Proteomes" id="UP000691718"/>
    </source>
</evidence>
<dbReference type="PANTHER" id="PTHR11461:SF211">
    <property type="entry name" value="GH10112P-RELATED"/>
    <property type="match status" value="1"/>
</dbReference>
<dbReference type="EMBL" id="CAJQZP010001125">
    <property type="protein sequence ID" value="CAG5018371.1"/>
    <property type="molecule type" value="Genomic_DNA"/>
</dbReference>
<dbReference type="GO" id="GO:0004867">
    <property type="term" value="F:serine-type endopeptidase inhibitor activity"/>
    <property type="evidence" value="ECO:0007669"/>
    <property type="project" value="InterPro"/>
</dbReference>
<keyword evidence="5" id="KW-1185">Reference proteome</keyword>
<reference evidence="4" key="1">
    <citation type="submission" date="2021-04" db="EMBL/GenBank/DDBJ databases">
        <authorList>
            <person name="Tunstrom K."/>
        </authorList>
    </citation>
    <scope>NUCLEOTIDE SEQUENCE</scope>
</reference>
<dbReference type="Proteomes" id="UP000691718">
    <property type="component" value="Unassembled WGS sequence"/>
</dbReference>
<dbReference type="InterPro" id="IPR000215">
    <property type="entry name" value="Serpin_fam"/>
</dbReference>
<evidence type="ECO:0000313" key="4">
    <source>
        <dbReference type="EMBL" id="CAG5018371.1"/>
    </source>
</evidence>
<proteinExistence type="inferred from homology"/>